<evidence type="ECO:0000259" key="7">
    <source>
        <dbReference type="Pfam" id="PF06738"/>
    </source>
</evidence>
<dbReference type="InterPro" id="IPR010619">
    <property type="entry name" value="ThrE-like_N"/>
</dbReference>
<keyword evidence="3 6" id="KW-1133">Transmembrane helix</keyword>
<dbReference type="EMBL" id="MU251425">
    <property type="protein sequence ID" value="KAG9235681.1"/>
    <property type="molecule type" value="Genomic_DNA"/>
</dbReference>
<feature type="domain" description="Threonine/Serine exporter ThrE" evidence="8">
    <location>
        <begin position="304"/>
        <end position="455"/>
    </location>
</feature>
<accession>A0A9P8C829</accession>
<dbReference type="PANTHER" id="PTHR31082:SF4">
    <property type="entry name" value="PHEROMONE-REGULATED MEMBRANE PROTEIN 10"/>
    <property type="match status" value="1"/>
</dbReference>
<evidence type="ECO:0000313" key="9">
    <source>
        <dbReference type="EMBL" id="KAG9235681.1"/>
    </source>
</evidence>
<feature type="domain" description="Threonine/serine exporter-like N-terminal" evidence="7">
    <location>
        <begin position="27"/>
        <end position="268"/>
    </location>
</feature>
<feature type="transmembrane region" description="Helical" evidence="6">
    <location>
        <begin position="134"/>
        <end position="152"/>
    </location>
</feature>
<name>A0A9P8C829_9HELO</name>
<feature type="transmembrane region" description="Helical" evidence="6">
    <location>
        <begin position="436"/>
        <end position="458"/>
    </location>
</feature>
<dbReference type="InterPro" id="IPR051361">
    <property type="entry name" value="ThrE/Ser_Exporter"/>
</dbReference>
<comment type="subcellular location">
    <subcellularLocation>
        <location evidence="1">Membrane</location>
        <topology evidence="1">Multi-pass membrane protein</topology>
    </subcellularLocation>
</comment>
<comment type="caution">
    <text evidence="9">The sequence shown here is derived from an EMBL/GenBank/DDBJ whole genome shotgun (WGS) entry which is preliminary data.</text>
</comment>
<evidence type="ECO:0008006" key="11">
    <source>
        <dbReference type="Google" id="ProtNLM"/>
    </source>
</evidence>
<evidence type="ECO:0000256" key="3">
    <source>
        <dbReference type="ARBA" id="ARBA00022989"/>
    </source>
</evidence>
<dbReference type="Proteomes" id="UP000824998">
    <property type="component" value="Unassembled WGS sequence"/>
</dbReference>
<comment type="similarity">
    <text evidence="5">Belongs to the ThrE exporter (TC 2.A.79) family.</text>
</comment>
<dbReference type="InterPro" id="IPR024528">
    <property type="entry name" value="ThrE_2"/>
</dbReference>
<dbReference type="PANTHER" id="PTHR31082">
    <property type="entry name" value="PHEROMONE-REGULATED MEMBRANE PROTEIN 10"/>
    <property type="match status" value="1"/>
</dbReference>
<keyword evidence="2 6" id="KW-0812">Transmembrane</keyword>
<evidence type="ECO:0000256" key="1">
    <source>
        <dbReference type="ARBA" id="ARBA00004141"/>
    </source>
</evidence>
<organism evidence="9 10">
    <name type="scientific">Amylocarpus encephaloides</name>
    <dbReference type="NCBI Taxonomy" id="45428"/>
    <lineage>
        <taxon>Eukaryota</taxon>
        <taxon>Fungi</taxon>
        <taxon>Dikarya</taxon>
        <taxon>Ascomycota</taxon>
        <taxon>Pezizomycotina</taxon>
        <taxon>Leotiomycetes</taxon>
        <taxon>Helotiales</taxon>
        <taxon>Helotiales incertae sedis</taxon>
        <taxon>Amylocarpus</taxon>
    </lineage>
</organism>
<dbReference type="GO" id="GO:0022857">
    <property type="term" value="F:transmembrane transporter activity"/>
    <property type="evidence" value="ECO:0007669"/>
    <property type="project" value="InterPro"/>
</dbReference>
<dbReference type="OrthoDB" id="413008at2759"/>
<dbReference type="AlphaFoldDB" id="A0A9P8C829"/>
<keyword evidence="4 6" id="KW-0472">Membrane</keyword>
<gene>
    <name evidence="9" type="ORF">BJ875DRAFT_458480</name>
</gene>
<evidence type="ECO:0000259" key="8">
    <source>
        <dbReference type="Pfam" id="PF12821"/>
    </source>
</evidence>
<evidence type="ECO:0000256" key="2">
    <source>
        <dbReference type="ARBA" id="ARBA00022692"/>
    </source>
</evidence>
<proteinExistence type="inferred from homology"/>
<evidence type="ECO:0000313" key="10">
    <source>
        <dbReference type="Proteomes" id="UP000824998"/>
    </source>
</evidence>
<feature type="transmembrane region" description="Helical" evidence="6">
    <location>
        <begin position="295"/>
        <end position="316"/>
    </location>
</feature>
<dbReference type="Pfam" id="PF06738">
    <property type="entry name" value="ThrE"/>
    <property type="match status" value="1"/>
</dbReference>
<feature type="transmembrane region" description="Helical" evidence="6">
    <location>
        <begin position="248"/>
        <end position="271"/>
    </location>
</feature>
<protein>
    <recommendedName>
        <fullName evidence="11">Threonine/serine exporter-like N-terminal domain-containing protein</fullName>
    </recommendedName>
</protein>
<evidence type="ECO:0000256" key="5">
    <source>
        <dbReference type="ARBA" id="ARBA00034125"/>
    </source>
</evidence>
<evidence type="ECO:0000256" key="4">
    <source>
        <dbReference type="ARBA" id="ARBA00023136"/>
    </source>
</evidence>
<reference evidence="9" key="1">
    <citation type="journal article" date="2021" name="IMA Fungus">
        <title>Genomic characterization of three marine fungi, including Emericellopsis atlantica sp. nov. with signatures of a generalist lifestyle and marine biomass degradation.</title>
        <authorList>
            <person name="Hagestad O.C."/>
            <person name="Hou L."/>
            <person name="Andersen J.H."/>
            <person name="Hansen E.H."/>
            <person name="Altermark B."/>
            <person name="Li C."/>
            <person name="Kuhnert E."/>
            <person name="Cox R.J."/>
            <person name="Crous P.W."/>
            <person name="Spatafora J.W."/>
            <person name="Lail K."/>
            <person name="Amirebrahimi M."/>
            <person name="Lipzen A."/>
            <person name="Pangilinan J."/>
            <person name="Andreopoulos W."/>
            <person name="Hayes R.D."/>
            <person name="Ng V."/>
            <person name="Grigoriev I.V."/>
            <person name="Jackson S.A."/>
            <person name="Sutton T.D.S."/>
            <person name="Dobson A.D.W."/>
            <person name="Rama T."/>
        </authorList>
    </citation>
    <scope>NUCLEOTIDE SEQUENCE</scope>
    <source>
        <strain evidence="9">TRa018bII</strain>
    </source>
</reference>
<keyword evidence="10" id="KW-1185">Reference proteome</keyword>
<dbReference type="Pfam" id="PF12821">
    <property type="entry name" value="ThrE_2"/>
    <property type="match status" value="1"/>
</dbReference>
<evidence type="ECO:0000256" key="6">
    <source>
        <dbReference type="SAM" id="Phobius"/>
    </source>
</evidence>
<sequence>MVTSTSSSSNPPNHPRCQEGTLACQEYIEKLASALMEYGAPTHKLEEAIEMSSQCLGIQLETLYIPGCMLISFGAPHIHTKAVKPAGSFLLFDLGKLKEVHDLNKEVMHNCIDIEEATANLDAIMSRPLRYSKWWMVLFAGCASATVGPFAFEARFVDIPILFLLGITLGLNKFHFCENILFRNIFEIWTTCYITWLSRAFSSLAGGNLFCFSSLVQAPIALILPGYPLLASLLELQSKSILAGAVRMIFALVSSLLLGFGMTIGAALWGFNDDNTSVAMSCQQPILPMKSHGFLLNWFAETGFAAFFTLWLCLLCQAHWKQIPMMIVMSLISHTVSFFCDLKFPSSVPIGTTVGAFILGSCGNLYSRFGYDIATAAIVPGLLVRLPAQLAAMSSLLVGLDSTDQITNVTTYENGTSTTYITINDGNESNNLVFNVGYSMIQVAIGVAFGLMLSNCLINSFSWRRRGGVFSF</sequence>
<feature type="transmembrane region" description="Helical" evidence="6">
    <location>
        <begin position="216"/>
        <end position="236"/>
    </location>
</feature>